<dbReference type="Gene3D" id="3.30.360.10">
    <property type="entry name" value="Dihydrodipicolinate Reductase, domain 2"/>
    <property type="match status" value="1"/>
</dbReference>
<feature type="active site" description="Proton donor" evidence="13">
    <location>
        <position position="165"/>
    </location>
</feature>
<comment type="caution">
    <text evidence="13">Was originally thought to be a dihydrodipicolinate reductase (DHDPR), catalyzing the conversion of dihydrodipicolinate to tetrahydrodipicolinate. However, it was shown in E.coli that the substrate of the enzymatic reaction is not dihydrodipicolinate (DHDP) but in fact (2S,4S)-4-hydroxy-2,3,4,5-tetrahydrodipicolinic acid (HTPA), the product released by the DapA-catalyzed reaction.</text>
</comment>
<evidence type="ECO:0000256" key="10">
    <source>
        <dbReference type="ARBA" id="ARBA00038983"/>
    </source>
</evidence>
<evidence type="ECO:0000256" key="13">
    <source>
        <dbReference type="HAMAP-Rule" id="MF_00102"/>
    </source>
</evidence>
<keyword evidence="7 13" id="KW-0520">NAD</keyword>
<evidence type="ECO:0000256" key="5">
    <source>
        <dbReference type="ARBA" id="ARBA00022915"/>
    </source>
</evidence>
<feature type="domain" description="Dihydrodipicolinate reductase C-terminal" evidence="15">
    <location>
        <begin position="134"/>
        <end position="275"/>
    </location>
</feature>
<keyword evidence="8 13" id="KW-0457">Lysine biosynthesis</keyword>
<comment type="subunit">
    <text evidence="13">Homotetramer.</text>
</comment>
<accession>A0A5A7N410</accession>
<comment type="caution">
    <text evidence="16">The sequence shown here is derived from an EMBL/GenBank/DDBJ whole genome shotgun (WGS) entry which is preliminary data.</text>
</comment>
<evidence type="ECO:0000313" key="16">
    <source>
        <dbReference type="EMBL" id="GER02494.1"/>
    </source>
</evidence>
<dbReference type="Proteomes" id="UP000324996">
    <property type="component" value="Unassembled WGS sequence"/>
</dbReference>
<dbReference type="GO" id="GO:0009089">
    <property type="term" value="P:lysine biosynthetic process via diaminopimelate"/>
    <property type="evidence" value="ECO:0007669"/>
    <property type="project" value="UniProtKB-UniRule"/>
</dbReference>
<feature type="binding site" evidence="13">
    <location>
        <position position="162"/>
    </location>
    <ligand>
        <name>(S)-2,3,4,5-tetrahydrodipicolinate</name>
        <dbReference type="ChEBI" id="CHEBI:16845"/>
    </ligand>
</feature>
<feature type="domain" description="Dihydrodipicolinate reductase N-terminal" evidence="14">
    <location>
        <begin position="12"/>
        <end position="131"/>
    </location>
</feature>
<comment type="catalytic activity">
    <reaction evidence="12 13">
        <text>(S)-2,3,4,5-tetrahydrodipicolinate + NAD(+) + H2O = (2S,4S)-4-hydroxy-2,3,4,5-tetrahydrodipicolinate + NADH + H(+)</text>
        <dbReference type="Rhea" id="RHEA:35323"/>
        <dbReference type="ChEBI" id="CHEBI:15377"/>
        <dbReference type="ChEBI" id="CHEBI:15378"/>
        <dbReference type="ChEBI" id="CHEBI:16845"/>
        <dbReference type="ChEBI" id="CHEBI:57540"/>
        <dbReference type="ChEBI" id="CHEBI:57945"/>
        <dbReference type="ChEBI" id="CHEBI:67139"/>
        <dbReference type="EC" id="1.17.1.8"/>
    </reaction>
</comment>
<dbReference type="Pfam" id="PF05173">
    <property type="entry name" value="DapB_C"/>
    <property type="match status" value="1"/>
</dbReference>
<comment type="catalytic activity">
    <reaction evidence="11 13">
        <text>(S)-2,3,4,5-tetrahydrodipicolinate + NADP(+) + H2O = (2S,4S)-4-hydroxy-2,3,4,5-tetrahydrodipicolinate + NADPH + H(+)</text>
        <dbReference type="Rhea" id="RHEA:35331"/>
        <dbReference type="ChEBI" id="CHEBI:15377"/>
        <dbReference type="ChEBI" id="CHEBI:15378"/>
        <dbReference type="ChEBI" id="CHEBI:16845"/>
        <dbReference type="ChEBI" id="CHEBI:57783"/>
        <dbReference type="ChEBI" id="CHEBI:58349"/>
        <dbReference type="ChEBI" id="CHEBI:67139"/>
        <dbReference type="EC" id="1.17.1.8"/>
    </reaction>
</comment>
<feature type="binding site" evidence="13">
    <location>
        <begin position="104"/>
        <end position="106"/>
    </location>
    <ligand>
        <name>NAD(+)</name>
        <dbReference type="ChEBI" id="CHEBI:57540"/>
    </ligand>
</feature>
<evidence type="ECO:0000256" key="8">
    <source>
        <dbReference type="ARBA" id="ARBA00023154"/>
    </source>
</evidence>
<protein>
    <recommendedName>
        <fullName evidence="10 13">4-hydroxy-tetrahydrodipicolinate reductase</fullName>
        <shortName evidence="13">HTPA reductase</shortName>
        <ecNumber evidence="10 13">1.17.1.8</ecNumber>
    </recommendedName>
</protein>
<evidence type="ECO:0000256" key="2">
    <source>
        <dbReference type="ARBA" id="ARBA00022490"/>
    </source>
</evidence>
<keyword evidence="17" id="KW-1185">Reference proteome</keyword>
<dbReference type="GO" id="GO:0005737">
    <property type="term" value="C:cytoplasm"/>
    <property type="evidence" value="ECO:0007669"/>
    <property type="project" value="UniProtKB-SubCell"/>
</dbReference>
<evidence type="ECO:0000256" key="12">
    <source>
        <dbReference type="ARBA" id="ARBA00049396"/>
    </source>
</evidence>
<dbReference type="SUPFAM" id="SSF55347">
    <property type="entry name" value="Glyceraldehyde-3-phosphate dehydrogenase-like, C-terminal domain"/>
    <property type="match status" value="1"/>
</dbReference>
<proteinExistence type="inferred from homology"/>
<dbReference type="FunFam" id="3.30.360.10:FF:000004">
    <property type="entry name" value="4-hydroxy-tetrahydrodipicolinate reductase"/>
    <property type="match status" value="1"/>
</dbReference>
<dbReference type="PANTHER" id="PTHR20836:SF0">
    <property type="entry name" value="4-HYDROXY-TETRAHYDRODIPICOLINATE REDUCTASE 1, CHLOROPLASTIC-RELATED"/>
    <property type="match status" value="1"/>
</dbReference>
<evidence type="ECO:0000256" key="9">
    <source>
        <dbReference type="ARBA" id="ARBA00037922"/>
    </source>
</evidence>
<evidence type="ECO:0000256" key="1">
    <source>
        <dbReference type="ARBA" id="ARBA00006642"/>
    </source>
</evidence>
<dbReference type="HAMAP" id="MF_00102">
    <property type="entry name" value="DapB"/>
    <property type="match status" value="1"/>
</dbReference>
<dbReference type="CDD" id="cd02274">
    <property type="entry name" value="DHDPR_N"/>
    <property type="match status" value="1"/>
</dbReference>
<keyword evidence="6 13" id="KW-0560">Oxidoreductase</keyword>
<evidence type="ECO:0000313" key="17">
    <source>
        <dbReference type="Proteomes" id="UP000324996"/>
    </source>
</evidence>
<feature type="binding site" evidence="13">
    <location>
        <begin position="128"/>
        <end position="131"/>
    </location>
    <ligand>
        <name>NAD(+)</name>
        <dbReference type="ChEBI" id="CHEBI:57540"/>
    </ligand>
</feature>
<keyword evidence="3 13" id="KW-0028">Amino-acid biosynthesis</keyword>
<dbReference type="GO" id="GO:0051287">
    <property type="term" value="F:NAD binding"/>
    <property type="evidence" value="ECO:0007669"/>
    <property type="project" value="UniProtKB-UniRule"/>
</dbReference>
<comment type="pathway">
    <text evidence="9 13">Amino-acid biosynthesis; L-lysine biosynthesis via DAP pathway; (S)-tetrahydrodipicolinate from L-aspartate: step 4/4.</text>
</comment>
<dbReference type="Pfam" id="PF01113">
    <property type="entry name" value="DapB_N"/>
    <property type="match status" value="1"/>
</dbReference>
<gene>
    <name evidence="13 16" type="primary">dapB</name>
    <name evidence="16" type="ORF">JCM17846_01760</name>
</gene>
<dbReference type="AlphaFoldDB" id="A0A5A7N410"/>
<keyword evidence="5 13" id="KW-0220">Diaminopimelate biosynthesis</keyword>
<dbReference type="InterPro" id="IPR022663">
    <property type="entry name" value="DapB_C"/>
</dbReference>
<dbReference type="PROSITE" id="PS01298">
    <property type="entry name" value="DAPB"/>
    <property type="match status" value="1"/>
</dbReference>
<evidence type="ECO:0000256" key="11">
    <source>
        <dbReference type="ARBA" id="ARBA00049080"/>
    </source>
</evidence>
<feature type="active site" description="Proton donor/acceptor" evidence="13">
    <location>
        <position position="161"/>
    </location>
</feature>
<feature type="binding site" evidence="13">
    <location>
        <begin position="171"/>
        <end position="172"/>
    </location>
    <ligand>
        <name>(S)-2,3,4,5-tetrahydrodipicolinate</name>
        <dbReference type="ChEBI" id="CHEBI:16845"/>
    </ligand>
</feature>
<dbReference type="PANTHER" id="PTHR20836">
    <property type="entry name" value="DIHYDRODIPICOLINATE REDUCTASE"/>
    <property type="match status" value="1"/>
</dbReference>
<dbReference type="InterPro" id="IPR023940">
    <property type="entry name" value="DHDPR_bac"/>
</dbReference>
<dbReference type="EC" id="1.17.1.8" evidence="10 13"/>
<dbReference type="GO" id="GO:0050661">
    <property type="term" value="F:NADP binding"/>
    <property type="evidence" value="ECO:0007669"/>
    <property type="project" value="UniProtKB-UniRule"/>
</dbReference>
<organism evidence="16 17">
    <name type="scientific">Iodidimonas nitroreducens</name>
    <dbReference type="NCBI Taxonomy" id="1236968"/>
    <lineage>
        <taxon>Bacteria</taxon>
        <taxon>Pseudomonadati</taxon>
        <taxon>Pseudomonadota</taxon>
        <taxon>Alphaproteobacteria</taxon>
        <taxon>Iodidimonadales</taxon>
        <taxon>Iodidimonadaceae</taxon>
        <taxon>Iodidimonas</taxon>
    </lineage>
</organism>
<keyword evidence="4 13" id="KW-0521">NADP</keyword>
<dbReference type="InterPro" id="IPR036291">
    <property type="entry name" value="NAD(P)-bd_dom_sf"/>
</dbReference>
<reference evidence="16 17" key="1">
    <citation type="submission" date="2019-09" db="EMBL/GenBank/DDBJ databases">
        <title>NBRP : Genome information of microbial organism related human and environment.</title>
        <authorList>
            <person name="Hattori M."/>
            <person name="Oshima K."/>
            <person name="Inaba H."/>
            <person name="Suda W."/>
            <person name="Sakamoto M."/>
            <person name="Iino T."/>
            <person name="Kitahara M."/>
            <person name="Oshida Y."/>
            <person name="Iida T."/>
            <person name="Kudo T."/>
            <person name="Itoh T."/>
            <person name="Ohkuma M."/>
        </authorList>
    </citation>
    <scope>NUCLEOTIDE SEQUENCE [LARGE SCALE GENOMIC DNA]</scope>
    <source>
        <strain evidence="16 17">Q-1</strain>
    </source>
</reference>
<dbReference type="InterPro" id="IPR000846">
    <property type="entry name" value="DapB_N"/>
</dbReference>
<evidence type="ECO:0000256" key="6">
    <source>
        <dbReference type="ARBA" id="ARBA00023002"/>
    </source>
</evidence>
<dbReference type="GO" id="GO:0019877">
    <property type="term" value="P:diaminopimelate biosynthetic process"/>
    <property type="evidence" value="ECO:0007669"/>
    <property type="project" value="UniProtKB-UniRule"/>
</dbReference>
<comment type="function">
    <text evidence="13">Catalyzes the conversion of 4-hydroxy-tetrahydrodipicolinate (HTPA) to tetrahydrodipicolinate.</text>
</comment>
<dbReference type="InterPro" id="IPR022664">
    <property type="entry name" value="DapB_N_CS"/>
</dbReference>
<dbReference type="UniPathway" id="UPA00034">
    <property type="reaction ID" value="UER00018"/>
</dbReference>
<comment type="caution">
    <text evidence="13">Lacks conserved residue(s) required for the propagation of feature annotation.</text>
</comment>
<evidence type="ECO:0000256" key="7">
    <source>
        <dbReference type="ARBA" id="ARBA00023027"/>
    </source>
</evidence>
<dbReference type="GO" id="GO:0008839">
    <property type="term" value="F:4-hydroxy-tetrahydrodipicolinate reductase"/>
    <property type="evidence" value="ECO:0007669"/>
    <property type="project" value="UniProtKB-UniRule"/>
</dbReference>
<evidence type="ECO:0000259" key="14">
    <source>
        <dbReference type="Pfam" id="PF01113"/>
    </source>
</evidence>
<dbReference type="GO" id="GO:0016726">
    <property type="term" value="F:oxidoreductase activity, acting on CH or CH2 groups, NAD or NADP as acceptor"/>
    <property type="evidence" value="ECO:0007669"/>
    <property type="project" value="UniProtKB-UniRule"/>
</dbReference>
<sequence length="277" mass="29078">MSGADDGEQAMIKIGILGCAGRMGRALLAEVDGSSRALLSGGTVRPGASPLVHTADGRSFADSIDEDAAALFARSDVLIDFTSPKASLDHLALACSHEKPLVLGTTGFTADQQADIDDAARTIPILQAANFSLGISLLSSLVRQAARALGPEFDAEILEMHHRHKVDAPSGTALALGRAVAMGRGVDLDEMSEKLRDGQIGPRVPGRIGFATLRGGDVVGEHQVIFAGMGERLVLSHLASDRQIFARGAVHAALWLATRWQEDQTPGLFDMADVLGL</sequence>
<dbReference type="NCBIfam" id="TIGR00036">
    <property type="entry name" value="dapB"/>
    <property type="match status" value="1"/>
</dbReference>
<dbReference type="PIRSF" id="PIRSF000161">
    <property type="entry name" value="DHPR"/>
    <property type="match status" value="1"/>
</dbReference>
<keyword evidence="2 13" id="KW-0963">Cytoplasm</keyword>
<dbReference type="EMBL" id="BKCN01000001">
    <property type="protein sequence ID" value="GER02494.1"/>
    <property type="molecule type" value="Genomic_DNA"/>
</dbReference>
<feature type="binding site" evidence="13">
    <location>
        <position position="45"/>
    </location>
    <ligand>
        <name>NADP(+)</name>
        <dbReference type="ChEBI" id="CHEBI:58349"/>
    </ligand>
</feature>
<dbReference type="SUPFAM" id="SSF51735">
    <property type="entry name" value="NAD(P)-binding Rossmann-fold domains"/>
    <property type="match status" value="1"/>
</dbReference>
<name>A0A5A7N410_9PROT</name>
<evidence type="ECO:0000256" key="3">
    <source>
        <dbReference type="ARBA" id="ARBA00022605"/>
    </source>
</evidence>
<comment type="similarity">
    <text evidence="1 13">Belongs to the DapB family.</text>
</comment>
<dbReference type="Gene3D" id="3.40.50.720">
    <property type="entry name" value="NAD(P)-binding Rossmann-like Domain"/>
    <property type="match status" value="1"/>
</dbReference>
<comment type="subcellular location">
    <subcellularLocation>
        <location evidence="13">Cytoplasm</location>
    </subcellularLocation>
</comment>
<evidence type="ECO:0000256" key="4">
    <source>
        <dbReference type="ARBA" id="ARBA00022857"/>
    </source>
</evidence>
<feature type="binding site" evidence="13">
    <location>
        <begin position="18"/>
        <end position="23"/>
    </location>
    <ligand>
        <name>NAD(+)</name>
        <dbReference type="ChEBI" id="CHEBI:57540"/>
    </ligand>
</feature>
<evidence type="ECO:0000259" key="15">
    <source>
        <dbReference type="Pfam" id="PF05173"/>
    </source>
</evidence>